<evidence type="ECO:0000256" key="2">
    <source>
        <dbReference type="ARBA" id="ARBA00023015"/>
    </source>
</evidence>
<evidence type="ECO:0000259" key="5">
    <source>
        <dbReference type="PROSITE" id="PS50987"/>
    </source>
</evidence>
<dbReference type="Gene3D" id="3.30.530.20">
    <property type="match status" value="1"/>
</dbReference>
<dbReference type="InterPro" id="IPR036390">
    <property type="entry name" value="WH_DNA-bd_sf"/>
</dbReference>
<dbReference type="InterPro" id="IPR013538">
    <property type="entry name" value="ASHA1/2-like_C"/>
</dbReference>
<dbReference type="PANTHER" id="PTHR33154:SF33">
    <property type="entry name" value="TRANSCRIPTIONAL REPRESSOR SDPR"/>
    <property type="match status" value="1"/>
</dbReference>
<keyword evidence="4" id="KW-0804">Transcription</keyword>
<dbReference type="InterPro" id="IPR023393">
    <property type="entry name" value="START-like_dom_sf"/>
</dbReference>
<gene>
    <name evidence="6" type="ORF">H9Y04_20940</name>
</gene>
<dbReference type="Proteomes" id="UP000642284">
    <property type="component" value="Unassembled WGS sequence"/>
</dbReference>
<dbReference type="EMBL" id="JACTVJ010000010">
    <property type="protein sequence ID" value="MBC9715020.1"/>
    <property type="molecule type" value="Genomic_DNA"/>
</dbReference>
<organism evidence="6 7">
    <name type="scientific">Streptomyces polyasparticus</name>
    <dbReference type="NCBI Taxonomy" id="2767826"/>
    <lineage>
        <taxon>Bacteria</taxon>
        <taxon>Bacillati</taxon>
        <taxon>Actinomycetota</taxon>
        <taxon>Actinomycetes</taxon>
        <taxon>Kitasatosporales</taxon>
        <taxon>Streptomycetaceae</taxon>
        <taxon>Streptomyces</taxon>
    </lineage>
</organism>
<reference evidence="6 7" key="1">
    <citation type="submission" date="2020-08" db="EMBL/GenBank/DDBJ databases">
        <title>Genemic of Streptomyces polyaspartic.</title>
        <authorList>
            <person name="Liu W."/>
        </authorList>
    </citation>
    <scope>NUCLEOTIDE SEQUENCE [LARGE SCALE GENOMIC DNA]</scope>
    <source>
        <strain evidence="6 7">TRM66268-LWL</strain>
    </source>
</reference>
<sequence length="282" mass="30192">MEQIASALGDAARWHLVELLAGRPRSVGELAELTGLRQPQTTKHLQTLVRAGLASVHPLGQRRVYAIEAGPLAAFGQRIQSLAEAAAGQQGDLDVLARYRAAIEAESAAAARGGERWADGRTFVLERRLAADPARIWRHWTEPALLASWWAPPSMAVADCVIEPRAGGRAVLNLRDAEGTYRSAGQVHTAREHERLVFDLSVYDAHGAVSFTGHYDLTLDATDGGTRLRLVLGLSGTAVDAAPFVAGIETGWGQVLDQLERVVGSTPRTGAGVAEERATTEQ</sequence>
<dbReference type="PANTHER" id="PTHR33154">
    <property type="entry name" value="TRANSCRIPTIONAL REGULATOR, ARSR FAMILY"/>
    <property type="match status" value="1"/>
</dbReference>
<dbReference type="CDD" id="cd07814">
    <property type="entry name" value="SRPBCC_CalC_Aha1-like"/>
    <property type="match status" value="1"/>
</dbReference>
<dbReference type="SUPFAM" id="SSF55961">
    <property type="entry name" value="Bet v1-like"/>
    <property type="match status" value="1"/>
</dbReference>
<comment type="caution">
    <text evidence="6">The sequence shown here is derived from an EMBL/GenBank/DDBJ whole genome shotgun (WGS) entry which is preliminary data.</text>
</comment>
<keyword evidence="7" id="KW-1185">Reference proteome</keyword>
<evidence type="ECO:0000256" key="4">
    <source>
        <dbReference type="ARBA" id="ARBA00023163"/>
    </source>
</evidence>
<protein>
    <submittedName>
        <fullName evidence="6">SRPBCC domain-containing protein</fullName>
    </submittedName>
</protein>
<dbReference type="PROSITE" id="PS50987">
    <property type="entry name" value="HTH_ARSR_2"/>
    <property type="match status" value="1"/>
</dbReference>
<comment type="similarity">
    <text evidence="1">Belongs to the AHA1 family.</text>
</comment>
<dbReference type="InterPro" id="IPR011991">
    <property type="entry name" value="ArsR-like_HTH"/>
</dbReference>
<dbReference type="SUPFAM" id="SSF46785">
    <property type="entry name" value="Winged helix' DNA-binding domain"/>
    <property type="match status" value="1"/>
</dbReference>
<dbReference type="Pfam" id="PF08327">
    <property type="entry name" value="AHSA1"/>
    <property type="match status" value="1"/>
</dbReference>
<keyword evidence="3" id="KW-0238">DNA-binding</keyword>
<dbReference type="InterPro" id="IPR001845">
    <property type="entry name" value="HTH_ArsR_DNA-bd_dom"/>
</dbReference>
<dbReference type="SMART" id="SM00418">
    <property type="entry name" value="HTH_ARSR"/>
    <property type="match status" value="1"/>
</dbReference>
<evidence type="ECO:0000256" key="1">
    <source>
        <dbReference type="ARBA" id="ARBA00006817"/>
    </source>
</evidence>
<name>A0ABR7SHM8_9ACTN</name>
<evidence type="ECO:0000313" key="7">
    <source>
        <dbReference type="Proteomes" id="UP000642284"/>
    </source>
</evidence>
<keyword evidence="2" id="KW-0805">Transcription regulation</keyword>
<feature type="domain" description="HTH arsR-type" evidence="5">
    <location>
        <begin position="1"/>
        <end position="87"/>
    </location>
</feature>
<evidence type="ECO:0000256" key="3">
    <source>
        <dbReference type="ARBA" id="ARBA00023125"/>
    </source>
</evidence>
<accession>A0ABR7SHM8</accession>
<proteinExistence type="inferred from homology"/>
<dbReference type="Gene3D" id="1.10.10.10">
    <property type="entry name" value="Winged helix-like DNA-binding domain superfamily/Winged helix DNA-binding domain"/>
    <property type="match status" value="1"/>
</dbReference>
<dbReference type="InterPro" id="IPR051081">
    <property type="entry name" value="HTH_MetalResp_TranReg"/>
</dbReference>
<evidence type="ECO:0000313" key="6">
    <source>
        <dbReference type="EMBL" id="MBC9715020.1"/>
    </source>
</evidence>
<dbReference type="Pfam" id="PF01022">
    <property type="entry name" value="HTH_5"/>
    <property type="match status" value="1"/>
</dbReference>
<dbReference type="InterPro" id="IPR036388">
    <property type="entry name" value="WH-like_DNA-bd_sf"/>
</dbReference>
<dbReference type="CDD" id="cd00090">
    <property type="entry name" value="HTH_ARSR"/>
    <property type="match status" value="1"/>
</dbReference>
<dbReference type="RefSeq" id="WP_187815466.1">
    <property type="nucleotide sequence ID" value="NZ_JACTVJ010000010.1"/>
</dbReference>